<dbReference type="OrthoDB" id="642536at2759"/>
<evidence type="ECO:0000259" key="1">
    <source>
        <dbReference type="Pfam" id="PF03478"/>
    </source>
</evidence>
<reference evidence="3" key="1">
    <citation type="submission" date="2025-08" db="UniProtKB">
        <authorList>
            <consortium name="RefSeq"/>
        </authorList>
    </citation>
    <scope>IDENTIFICATION</scope>
</reference>
<dbReference type="Proteomes" id="UP000189703">
    <property type="component" value="Unplaced"/>
</dbReference>
<dbReference type="RefSeq" id="XP_010266422.1">
    <property type="nucleotide sequence ID" value="XM_010268120.2"/>
</dbReference>
<dbReference type="PANTHER" id="PTHR33127:SF69">
    <property type="entry name" value="OS09G0340800 PROTEIN"/>
    <property type="match status" value="1"/>
</dbReference>
<dbReference type="AlphaFoldDB" id="A0A1U8ATH1"/>
<protein>
    <submittedName>
        <fullName evidence="3">Uncharacterized protein LOC104603941</fullName>
    </submittedName>
</protein>
<dbReference type="OMA" id="WWNGRRR"/>
<dbReference type="GeneID" id="104603941"/>
<gene>
    <name evidence="3" type="primary">LOC104603941</name>
</gene>
<dbReference type="KEGG" id="nnu:104603941"/>
<dbReference type="InterPro" id="IPR005174">
    <property type="entry name" value="KIB1-4_b-propeller"/>
</dbReference>
<sequence length="365" mass="41228">MGRRKKEKKINPNALYRMKPCTDLPKEIDILIKYPYQYKLRDSTIKYGSVSKTWKLPRKCSPAKQSPLLVLSNYANTTTYHSFSERWCSWWSEFGTWDSDSDGNYLNNYVGSPHGKLIMRGGKSPCEYLLLIDFEFNHNQAFRSIGLSFPWRSSAGFCFKKVSTDTTTNCFSMVLTSGSHPNFIFYKLRDGKWIGEECTLFDPNSSEPCTIQFTNTIVFEGKFYLLSLQGTLAVIDANSNPRVKILGSTRAIPSTCSKGFREILIESGGEILLVFLISRKSTNIVDDVEVFKLDLAKPSWIKMENLGGRTLFVGFTCCISVSASELGCRGNCIYFIQRGLPGWWVFHMETGGISPAGWNADSDSN</sequence>
<dbReference type="PANTHER" id="PTHR33127">
    <property type="entry name" value="TRANSMEMBRANE PROTEIN"/>
    <property type="match status" value="1"/>
</dbReference>
<dbReference type="STRING" id="4432.A0A1U8ATH1"/>
<dbReference type="Pfam" id="PF03478">
    <property type="entry name" value="Beta-prop_KIB1-4"/>
    <property type="match status" value="1"/>
</dbReference>
<proteinExistence type="predicted"/>
<evidence type="ECO:0000313" key="3">
    <source>
        <dbReference type="RefSeq" id="XP_010266422.1"/>
    </source>
</evidence>
<accession>A0A1U8ATH1</accession>
<organism evidence="2 3">
    <name type="scientific">Nelumbo nucifera</name>
    <name type="common">Sacred lotus</name>
    <dbReference type="NCBI Taxonomy" id="4432"/>
    <lineage>
        <taxon>Eukaryota</taxon>
        <taxon>Viridiplantae</taxon>
        <taxon>Streptophyta</taxon>
        <taxon>Embryophyta</taxon>
        <taxon>Tracheophyta</taxon>
        <taxon>Spermatophyta</taxon>
        <taxon>Magnoliopsida</taxon>
        <taxon>Proteales</taxon>
        <taxon>Nelumbonaceae</taxon>
        <taxon>Nelumbo</taxon>
    </lineage>
</organism>
<keyword evidence="2" id="KW-1185">Reference proteome</keyword>
<evidence type="ECO:0000313" key="2">
    <source>
        <dbReference type="Proteomes" id="UP000189703"/>
    </source>
</evidence>
<dbReference type="InParanoid" id="A0A1U8ATH1"/>
<dbReference type="eggNOG" id="ENOG502RQG7">
    <property type="taxonomic scope" value="Eukaryota"/>
</dbReference>
<name>A0A1U8ATH1_NELNU</name>
<feature type="domain" description="KIB1-4 beta-propeller" evidence="1">
    <location>
        <begin position="165"/>
        <end position="337"/>
    </location>
</feature>